<reference evidence="1" key="1">
    <citation type="submission" date="2019-10" db="EMBL/GenBank/DDBJ databases">
        <title>Draft genome sequence of Panacibacter sp. KCS-6.</title>
        <authorList>
            <person name="Yim K.J."/>
        </authorList>
    </citation>
    <scope>NUCLEOTIDE SEQUENCE</scope>
    <source>
        <strain evidence="1">KCS-6</strain>
    </source>
</reference>
<evidence type="ECO:0000313" key="2">
    <source>
        <dbReference type="Proteomes" id="UP000598971"/>
    </source>
</evidence>
<dbReference type="Pfam" id="PF08811">
    <property type="entry name" value="DUF1800"/>
    <property type="match status" value="1"/>
</dbReference>
<accession>A0A8J8JUA0</accession>
<dbReference type="RefSeq" id="WP_171608754.1">
    <property type="nucleotide sequence ID" value="NZ_WHPF01000011.1"/>
</dbReference>
<dbReference type="AlphaFoldDB" id="A0A8J8JUA0"/>
<sequence>MKDQLDGLNRHAKTVAASAIPAPPTAGLQPYTGPWDRPQLVHLLKRTMFGARLGDINYFATKTMEEVVDELLQPTAAPVLPPLNNYSVDGYIDATGVAPWQIWVNASPLLYNQELNQKRIASLQAWWMGQLLNSQRSIHEKLTLFWHNHFAVNMNKDASIRAQHWYGHYLSLRNNALGNFTQLVKAVTLDPAMLFFLNGNTNKKTAPNENYGRELQELYTIGKGAGSAYTEDDVRAATRVLTGHTVRTDNYTYFFDAGEHDSDNKLFSAFYSNHIVTGKTGAPGATELDDMLTAIFATEEAARFICRKLYRFFIYYTIDDAIETNIIIPLADIFRNNNYNIQPVLSTLFKSEHFYDLTYSSACVIKSPIDLVIGLLREFEVSLPASDNAAGQYDVWALLLSVCSRQQQQIGAIPEVAGWYAYYLEPSFHETWINAVTYTERTIFTDNMILQGITQNTATIIIDPIAFATALPNPGDPNALMDDSLSILFRYPLSDATKAFIKQSILLSGQTTDYYWTNAWDAYISNPNDAMAKSLVQTRLQAFYKYLMNLPEYHLS</sequence>
<dbReference type="Proteomes" id="UP000598971">
    <property type="component" value="Unassembled WGS sequence"/>
</dbReference>
<proteinExistence type="predicted"/>
<dbReference type="EMBL" id="WHPF01000011">
    <property type="protein sequence ID" value="NNV56808.1"/>
    <property type="molecule type" value="Genomic_DNA"/>
</dbReference>
<organism evidence="1 2">
    <name type="scientific">Limnovirga soli</name>
    <dbReference type="NCBI Taxonomy" id="2656915"/>
    <lineage>
        <taxon>Bacteria</taxon>
        <taxon>Pseudomonadati</taxon>
        <taxon>Bacteroidota</taxon>
        <taxon>Chitinophagia</taxon>
        <taxon>Chitinophagales</taxon>
        <taxon>Chitinophagaceae</taxon>
        <taxon>Limnovirga</taxon>
    </lineage>
</organism>
<comment type="caution">
    <text evidence="1">The sequence shown here is derived from an EMBL/GenBank/DDBJ whole genome shotgun (WGS) entry which is preliminary data.</text>
</comment>
<evidence type="ECO:0000313" key="1">
    <source>
        <dbReference type="EMBL" id="NNV56808.1"/>
    </source>
</evidence>
<protein>
    <submittedName>
        <fullName evidence="1">DUF1800 family protein</fullName>
    </submittedName>
</protein>
<dbReference type="InterPro" id="IPR014917">
    <property type="entry name" value="DUF1800"/>
</dbReference>
<name>A0A8J8JUA0_9BACT</name>
<keyword evidence="2" id="KW-1185">Reference proteome</keyword>
<gene>
    <name evidence="1" type="ORF">GD597_15150</name>
</gene>